<dbReference type="Proteomes" id="UP000187735">
    <property type="component" value="Chromosome"/>
</dbReference>
<dbReference type="Gene3D" id="3.40.50.1000">
    <property type="entry name" value="HAD superfamily/HAD-like"/>
    <property type="match status" value="1"/>
</dbReference>
<dbReference type="GO" id="GO:0050308">
    <property type="term" value="F:sugar-phosphatase activity"/>
    <property type="evidence" value="ECO:0007669"/>
    <property type="project" value="TreeGrafter"/>
</dbReference>
<dbReference type="SUPFAM" id="SSF56784">
    <property type="entry name" value="HAD-like"/>
    <property type="match status" value="1"/>
</dbReference>
<dbReference type="InterPro" id="IPR023198">
    <property type="entry name" value="PGP-like_dom2"/>
</dbReference>
<evidence type="ECO:0000313" key="1">
    <source>
        <dbReference type="EMBL" id="APZ91390.1"/>
    </source>
</evidence>
<dbReference type="RefSeq" id="WP_077023160.1">
    <property type="nucleotide sequence ID" value="NZ_CP017641.1"/>
</dbReference>
<accession>A0A1P8WBE8</accession>
<keyword evidence="2" id="KW-1185">Reference proteome</keyword>
<keyword evidence="1" id="KW-0378">Hydrolase</keyword>
<dbReference type="OrthoDB" id="9797743at2"/>
<dbReference type="InterPro" id="IPR051806">
    <property type="entry name" value="HAD-like_SPP"/>
</dbReference>
<dbReference type="EMBL" id="CP017641">
    <property type="protein sequence ID" value="APZ91390.1"/>
    <property type="molecule type" value="Genomic_DNA"/>
</dbReference>
<dbReference type="Pfam" id="PF13419">
    <property type="entry name" value="HAD_2"/>
    <property type="match status" value="1"/>
</dbReference>
<dbReference type="KEGG" id="fmr:Fuma_00978"/>
<evidence type="ECO:0000313" key="2">
    <source>
        <dbReference type="Proteomes" id="UP000187735"/>
    </source>
</evidence>
<name>A0A1P8WBE8_9PLAN</name>
<dbReference type="InterPro" id="IPR041492">
    <property type="entry name" value="HAD_2"/>
</dbReference>
<sequence length="221" mass="23841">MPAPAPAIHAVVFDLDGLMLNTEDVFDIAGRALLSRRGLSMTDEIHRAMLGRRPDEAFQAMKDLTGIDDPIEELKTETRELFWAAASDCLAVMPGLLELLNLVERRGLPKAVATSSPRDYMETLLGKFDLLSRFPITLTAEDVTHGKPHPEIYETAAGMLNVATANMLVLEDSETGTRAASAAGAVTVSVPNRHTDHGDFSMATLRVSSLAADELKTLLAG</sequence>
<dbReference type="InterPro" id="IPR023214">
    <property type="entry name" value="HAD_sf"/>
</dbReference>
<dbReference type="EC" id="3.1.3.-" evidence="1"/>
<dbReference type="PANTHER" id="PTHR43481:SF4">
    <property type="entry name" value="GLYCEROL-1-PHOSPHATE PHOSPHOHYDROLASE 1-RELATED"/>
    <property type="match status" value="1"/>
</dbReference>
<dbReference type="PANTHER" id="PTHR43481">
    <property type="entry name" value="FRUCTOSE-1-PHOSPHATE PHOSPHATASE"/>
    <property type="match status" value="1"/>
</dbReference>
<dbReference type="InterPro" id="IPR006439">
    <property type="entry name" value="HAD-SF_hydro_IA"/>
</dbReference>
<dbReference type="SFLD" id="SFLDS00003">
    <property type="entry name" value="Haloacid_Dehalogenase"/>
    <property type="match status" value="1"/>
</dbReference>
<dbReference type="PRINTS" id="PR00413">
    <property type="entry name" value="HADHALOGNASE"/>
</dbReference>
<dbReference type="SFLD" id="SFLDG01129">
    <property type="entry name" value="C1.5:_HAD__Beta-PGM__Phosphata"/>
    <property type="match status" value="1"/>
</dbReference>
<reference evidence="1 2" key="1">
    <citation type="journal article" date="2016" name="Front. Microbiol.">
        <title>Fuerstia marisgermanicae gen. nov., sp. nov., an Unusual Member of the Phylum Planctomycetes from the German Wadden Sea.</title>
        <authorList>
            <person name="Kohn T."/>
            <person name="Heuer A."/>
            <person name="Jogler M."/>
            <person name="Vollmers J."/>
            <person name="Boedeker C."/>
            <person name="Bunk B."/>
            <person name="Rast P."/>
            <person name="Borchert D."/>
            <person name="Glockner I."/>
            <person name="Freese H.M."/>
            <person name="Klenk H.P."/>
            <person name="Overmann J."/>
            <person name="Kaster A.K."/>
            <person name="Rohde M."/>
            <person name="Wiegand S."/>
            <person name="Jogler C."/>
        </authorList>
    </citation>
    <scope>NUCLEOTIDE SEQUENCE [LARGE SCALE GENOMIC DNA]</scope>
    <source>
        <strain evidence="1 2">NH11</strain>
    </source>
</reference>
<dbReference type="AlphaFoldDB" id="A0A1P8WBE8"/>
<gene>
    <name evidence="1" type="ORF">Fuma_00978</name>
</gene>
<dbReference type="STRING" id="1891926.Fuma_00978"/>
<protein>
    <submittedName>
        <fullName evidence="1">Phosphorylated carbohydrates phosphatase</fullName>
        <ecNumber evidence="1">3.1.3.-</ecNumber>
    </submittedName>
</protein>
<dbReference type="Gene3D" id="1.10.150.240">
    <property type="entry name" value="Putative phosphatase, domain 2"/>
    <property type="match status" value="1"/>
</dbReference>
<proteinExistence type="predicted"/>
<dbReference type="NCBIfam" id="TIGR01509">
    <property type="entry name" value="HAD-SF-IA-v3"/>
    <property type="match status" value="1"/>
</dbReference>
<organism evidence="1 2">
    <name type="scientific">Fuerstiella marisgermanici</name>
    <dbReference type="NCBI Taxonomy" id="1891926"/>
    <lineage>
        <taxon>Bacteria</taxon>
        <taxon>Pseudomonadati</taxon>
        <taxon>Planctomycetota</taxon>
        <taxon>Planctomycetia</taxon>
        <taxon>Planctomycetales</taxon>
        <taxon>Planctomycetaceae</taxon>
        <taxon>Fuerstiella</taxon>
    </lineage>
</organism>
<dbReference type="InterPro" id="IPR036412">
    <property type="entry name" value="HAD-like_sf"/>
</dbReference>